<evidence type="ECO:0000256" key="6">
    <source>
        <dbReference type="SAM" id="Phobius"/>
    </source>
</evidence>
<gene>
    <name evidence="7" type="ORF">E0H50_21040</name>
</gene>
<keyword evidence="5 6" id="KW-0472">Membrane</keyword>
<accession>A0A4R0IGK0</accession>
<feature type="transmembrane region" description="Helical" evidence="6">
    <location>
        <begin position="399"/>
        <end position="420"/>
    </location>
</feature>
<dbReference type="EMBL" id="SJKA01000007">
    <property type="protein sequence ID" value="TCC31184.1"/>
    <property type="molecule type" value="Genomic_DNA"/>
</dbReference>
<feature type="transmembrane region" description="Helical" evidence="6">
    <location>
        <begin position="278"/>
        <end position="296"/>
    </location>
</feature>
<keyword evidence="2" id="KW-0813">Transport</keyword>
<dbReference type="GO" id="GO:0035673">
    <property type="term" value="F:oligopeptide transmembrane transporter activity"/>
    <property type="evidence" value="ECO:0007669"/>
    <property type="project" value="InterPro"/>
</dbReference>
<feature type="transmembrane region" description="Helical" evidence="6">
    <location>
        <begin position="184"/>
        <end position="207"/>
    </location>
</feature>
<evidence type="ECO:0000256" key="3">
    <source>
        <dbReference type="ARBA" id="ARBA00022692"/>
    </source>
</evidence>
<evidence type="ECO:0000256" key="5">
    <source>
        <dbReference type="ARBA" id="ARBA00023136"/>
    </source>
</evidence>
<evidence type="ECO:0000256" key="1">
    <source>
        <dbReference type="ARBA" id="ARBA00004141"/>
    </source>
</evidence>
<reference evidence="7 8" key="1">
    <citation type="submission" date="2019-02" db="EMBL/GenBank/DDBJ databases">
        <title>Kribbella capetownensis sp. nov. and Kribbella speibonae sp. nov., isolated from soil.</title>
        <authorList>
            <person name="Curtis S.M."/>
            <person name="Norton I."/>
            <person name="Everest G.J."/>
            <person name="Meyers P.R."/>
        </authorList>
    </citation>
    <scope>NUCLEOTIDE SEQUENCE [LARGE SCALE GENOMIC DNA]</scope>
    <source>
        <strain evidence="7 8">DSM 27082</strain>
    </source>
</reference>
<feature type="transmembrane region" description="Helical" evidence="6">
    <location>
        <begin position="48"/>
        <end position="67"/>
    </location>
</feature>
<evidence type="ECO:0000256" key="4">
    <source>
        <dbReference type="ARBA" id="ARBA00022989"/>
    </source>
</evidence>
<comment type="subcellular location">
    <subcellularLocation>
        <location evidence="1">Membrane</location>
        <topology evidence="1">Multi-pass membrane protein</topology>
    </subcellularLocation>
</comment>
<feature type="transmembrane region" description="Helical" evidence="6">
    <location>
        <begin position="79"/>
        <end position="101"/>
    </location>
</feature>
<feature type="transmembrane region" description="Helical" evidence="6">
    <location>
        <begin position="338"/>
        <end position="363"/>
    </location>
</feature>
<feature type="transmembrane region" description="Helical" evidence="6">
    <location>
        <begin position="445"/>
        <end position="464"/>
    </location>
</feature>
<feature type="transmembrane region" description="Helical" evidence="6">
    <location>
        <begin position="107"/>
        <end position="129"/>
    </location>
</feature>
<name>A0A4R0IGK0_9ACTN</name>
<feature type="transmembrane region" description="Helical" evidence="6">
    <location>
        <begin position="510"/>
        <end position="531"/>
    </location>
</feature>
<evidence type="ECO:0000313" key="7">
    <source>
        <dbReference type="EMBL" id="TCC31184.1"/>
    </source>
</evidence>
<dbReference type="Pfam" id="PF03169">
    <property type="entry name" value="OPT"/>
    <property type="match status" value="1"/>
</dbReference>
<feature type="transmembrane region" description="Helical" evidence="6">
    <location>
        <begin position="219"/>
        <end position="241"/>
    </location>
</feature>
<dbReference type="InterPro" id="IPR004813">
    <property type="entry name" value="OPT"/>
</dbReference>
<evidence type="ECO:0000256" key="2">
    <source>
        <dbReference type="ARBA" id="ARBA00022448"/>
    </source>
</evidence>
<feature type="transmembrane region" description="Helical" evidence="6">
    <location>
        <begin position="471"/>
        <end position="498"/>
    </location>
</feature>
<feature type="transmembrane region" description="Helical" evidence="6">
    <location>
        <begin position="12"/>
        <end position="36"/>
    </location>
</feature>
<dbReference type="OrthoDB" id="3652263at2"/>
<dbReference type="RefSeq" id="WP_131291185.1">
    <property type="nucleotide sequence ID" value="NZ_SJKA01000007.1"/>
</dbReference>
<keyword evidence="4 6" id="KW-1133">Transmembrane helix</keyword>
<keyword evidence="8" id="KW-1185">Reference proteome</keyword>
<feature type="transmembrane region" description="Helical" evidence="6">
    <location>
        <begin position="303"/>
        <end position="326"/>
    </location>
</feature>
<keyword evidence="3 6" id="KW-0812">Transmembrane</keyword>
<evidence type="ECO:0000313" key="8">
    <source>
        <dbReference type="Proteomes" id="UP000292695"/>
    </source>
</evidence>
<feature type="transmembrane region" description="Helical" evidence="6">
    <location>
        <begin position="160"/>
        <end position="178"/>
    </location>
</feature>
<protein>
    <submittedName>
        <fullName evidence="7">OPT family oligopeptide transporter</fullName>
    </submittedName>
</protein>
<organism evidence="7 8">
    <name type="scientific">Kribbella sindirgiensis</name>
    <dbReference type="NCBI Taxonomy" id="1124744"/>
    <lineage>
        <taxon>Bacteria</taxon>
        <taxon>Bacillati</taxon>
        <taxon>Actinomycetota</taxon>
        <taxon>Actinomycetes</taxon>
        <taxon>Propionibacteriales</taxon>
        <taxon>Kribbellaceae</taxon>
        <taxon>Kribbella</taxon>
    </lineage>
</organism>
<dbReference type="GO" id="GO:0016020">
    <property type="term" value="C:membrane"/>
    <property type="evidence" value="ECO:0007669"/>
    <property type="project" value="UniProtKB-SubCell"/>
</dbReference>
<sequence>MTTPTKTKHPRAFEPATLGLLVVCAAVGAVIGLQIITTLGVTPNTALIGVLVAVALSRVPLAVLRPFRSVHRQNLVQSTISTATFAAANSLLLPIAIPVVLGRPGLVWPMLIGAGLAMLIDFVMLYWLFDSKVFPGSGAWPPGVAAAEAIKAGDEGGKRAALLGAGTAVGLFGSWLGVPMSAFGVAFIGNVVALTMFGVGLLARGYSADLFGVDIAAHYIPHGLMVGAGLVALIQALMVVFRGRRTPEPAGSTGDSAVERTTYTRDDSAASRGLGRGFVLYVGAAILLATTGGLIGDLGFGDLVLWVLYAAVSCIIAEFIVGLSAMHSGWFPSFATSLIFLTIGMLLGFPPIALALLVGFIAAGGPAFADAGYDFKAGWLLRGRGSDPAFELAGRRQQLFAGVIGMAVAGAVVALTYHVYFDRDLFPPIVQVYAKTIQAGADQDLIGKLLLWAVPGAIIQALGGAKRQMGILLATGTLIVNPIAGWTVLAGIVLRVAYRRWKGPEAESQMTIAAAGFIAGDALWGFGNSLVKTKF</sequence>
<comment type="caution">
    <text evidence="7">The sequence shown here is derived from an EMBL/GenBank/DDBJ whole genome shotgun (WGS) entry which is preliminary data.</text>
</comment>
<dbReference type="Proteomes" id="UP000292695">
    <property type="component" value="Unassembled WGS sequence"/>
</dbReference>
<dbReference type="AlphaFoldDB" id="A0A4R0IGK0"/>
<proteinExistence type="predicted"/>